<dbReference type="Gene3D" id="3.60.15.10">
    <property type="entry name" value="Ribonuclease Z/Hydroxyacylglutathione hydrolase-like"/>
    <property type="match status" value="1"/>
</dbReference>
<dbReference type="EMBL" id="AGCJ01000069">
    <property type="protein sequence ID" value="EHM39371.1"/>
    <property type="molecule type" value="Genomic_DNA"/>
</dbReference>
<dbReference type="HOGENOM" id="CLU_030571_5_4_9"/>
<evidence type="ECO:0000313" key="6">
    <source>
        <dbReference type="EMBL" id="EHM39371.1"/>
    </source>
</evidence>
<dbReference type="PANTHER" id="PTHR46233">
    <property type="entry name" value="HYDROXYACYLGLUTATHIONE HYDROLASE GLOC"/>
    <property type="match status" value="1"/>
</dbReference>
<keyword evidence="2" id="KW-0479">Metal-binding</keyword>
<keyword evidence="3" id="KW-0378">Hydrolase</keyword>
<dbReference type="SUPFAM" id="SSF56281">
    <property type="entry name" value="Metallo-hydrolase/oxidoreductase"/>
    <property type="match status" value="1"/>
</dbReference>
<dbReference type="CDD" id="cd06262">
    <property type="entry name" value="metallo-hydrolase-like_MBL-fold"/>
    <property type="match status" value="1"/>
</dbReference>
<accession>G9YIS2</accession>
<protein>
    <submittedName>
        <fullName evidence="6">Metallo-beta-lactamase domain protein</fullName>
    </submittedName>
</protein>
<dbReference type="OrthoDB" id="9802248at2"/>
<sequence>MAVQYKALVLGELMTNCYIVYDDVTKDAMLIDPAWDYDRIDRELTKLGVTLRFVFLTHGHADHIGALQEVRNYKDVPVYIGRGDVELISNSRNNLSAFLGRNISITSPEHILYDGEEITLGTLHFTVLETPGHTPGGVCLYGEGLVFSGDTLFQYSVGRTDFYGGDSHQLIESIETKLMPLPDDTVVLPGHGPATEIGLERRNNPFLTGGW</sequence>
<dbReference type="RefSeq" id="WP_006790533.1">
    <property type="nucleotide sequence ID" value="NZ_JH417603.1"/>
</dbReference>
<dbReference type="Proteomes" id="UP000005481">
    <property type="component" value="Unassembled WGS sequence"/>
</dbReference>
<evidence type="ECO:0000256" key="3">
    <source>
        <dbReference type="ARBA" id="ARBA00022801"/>
    </source>
</evidence>
<dbReference type="Pfam" id="PF00753">
    <property type="entry name" value="Lactamase_B"/>
    <property type="match status" value="1"/>
</dbReference>
<evidence type="ECO:0000313" key="7">
    <source>
        <dbReference type="Proteomes" id="UP000005481"/>
    </source>
</evidence>
<feature type="domain" description="Metallo-beta-lactamase" evidence="5">
    <location>
        <begin position="14"/>
        <end position="191"/>
    </location>
</feature>
<comment type="cofactor">
    <cofactor evidence="1">
        <name>Zn(2+)</name>
        <dbReference type="ChEBI" id="CHEBI:29105"/>
    </cofactor>
</comment>
<gene>
    <name evidence="6" type="ORF">HMPREF0080_01566</name>
</gene>
<dbReference type="eggNOG" id="COG0491">
    <property type="taxonomic scope" value="Bacteria"/>
</dbReference>
<evidence type="ECO:0000256" key="1">
    <source>
        <dbReference type="ARBA" id="ARBA00001947"/>
    </source>
</evidence>
<dbReference type="PATRIC" id="fig|861450.3.peg.1444"/>
<keyword evidence="7" id="KW-1185">Reference proteome</keyword>
<dbReference type="GO" id="GO:0046872">
    <property type="term" value="F:metal ion binding"/>
    <property type="evidence" value="ECO:0007669"/>
    <property type="project" value="UniProtKB-KW"/>
</dbReference>
<name>G9YIS2_9FIRM</name>
<reference evidence="6 7" key="1">
    <citation type="submission" date="2011-08" db="EMBL/GenBank/DDBJ databases">
        <authorList>
            <person name="Weinstock G."/>
            <person name="Sodergren E."/>
            <person name="Clifton S."/>
            <person name="Fulton L."/>
            <person name="Fulton B."/>
            <person name="Courtney L."/>
            <person name="Fronick C."/>
            <person name="Harrison M."/>
            <person name="Strong C."/>
            <person name="Farmer C."/>
            <person name="Delahaunty K."/>
            <person name="Markovic C."/>
            <person name="Hall O."/>
            <person name="Minx P."/>
            <person name="Tomlinson C."/>
            <person name="Mitreva M."/>
            <person name="Hou S."/>
            <person name="Chen J."/>
            <person name="Wollam A."/>
            <person name="Pepin K.H."/>
            <person name="Johnson M."/>
            <person name="Bhonagiri V."/>
            <person name="Zhang X."/>
            <person name="Suruliraj S."/>
            <person name="Warren W."/>
            <person name="Chinwalla A."/>
            <person name="Mardis E.R."/>
            <person name="Wilson R.K."/>
        </authorList>
    </citation>
    <scope>NUCLEOTIDE SEQUENCE [LARGE SCALE GENOMIC DNA]</scope>
    <source>
        <strain evidence="6 7">F0357</strain>
    </source>
</reference>
<dbReference type="AlphaFoldDB" id="G9YIS2"/>
<proteinExistence type="predicted"/>
<keyword evidence="4" id="KW-0862">Zinc</keyword>
<comment type="caution">
    <text evidence="6">The sequence shown here is derived from an EMBL/GenBank/DDBJ whole genome shotgun (WGS) entry which is preliminary data.</text>
</comment>
<evidence type="ECO:0000256" key="2">
    <source>
        <dbReference type="ARBA" id="ARBA00022723"/>
    </source>
</evidence>
<evidence type="ECO:0000256" key="4">
    <source>
        <dbReference type="ARBA" id="ARBA00022833"/>
    </source>
</evidence>
<dbReference type="SMART" id="SM00849">
    <property type="entry name" value="Lactamase_B"/>
    <property type="match status" value="1"/>
</dbReference>
<dbReference type="GO" id="GO:0016787">
    <property type="term" value="F:hydrolase activity"/>
    <property type="evidence" value="ECO:0007669"/>
    <property type="project" value="UniProtKB-KW"/>
</dbReference>
<dbReference type="PANTHER" id="PTHR46233:SF3">
    <property type="entry name" value="HYDROXYACYLGLUTATHIONE HYDROLASE GLOC"/>
    <property type="match status" value="1"/>
</dbReference>
<evidence type="ECO:0000259" key="5">
    <source>
        <dbReference type="SMART" id="SM00849"/>
    </source>
</evidence>
<dbReference type="STRING" id="861450.HMPREF0080_01566"/>
<dbReference type="InterPro" id="IPR051453">
    <property type="entry name" value="MBL_Glyoxalase_II"/>
</dbReference>
<dbReference type="InterPro" id="IPR036866">
    <property type="entry name" value="RibonucZ/Hydroxyglut_hydro"/>
</dbReference>
<organism evidence="6 7">
    <name type="scientific">Anaeroglobus geminatus F0357</name>
    <dbReference type="NCBI Taxonomy" id="861450"/>
    <lineage>
        <taxon>Bacteria</taxon>
        <taxon>Bacillati</taxon>
        <taxon>Bacillota</taxon>
        <taxon>Negativicutes</taxon>
        <taxon>Veillonellales</taxon>
        <taxon>Veillonellaceae</taxon>
        <taxon>Anaeroglobus</taxon>
    </lineage>
</organism>
<dbReference type="InterPro" id="IPR001279">
    <property type="entry name" value="Metallo-B-lactamas"/>
</dbReference>